<dbReference type="KEGG" id="vg:13994377"/>
<dbReference type="PANTHER" id="PTHR42932:SF1">
    <property type="entry name" value="GENERAL STRESS PROTEIN 20U"/>
    <property type="match status" value="1"/>
</dbReference>
<dbReference type="Pfam" id="PF00210">
    <property type="entry name" value="Ferritin"/>
    <property type="match status" value="1"/>
</dbReference>
<name>K4F6W5_9CAUD</name>
<dbReference type="PIRSF" id="PIRSF005900">
    <property type="entry name" value="Dps"/>
    <property type="match status" value="1"/>
</dbReference>
<dbReference type="SUPFAM" id="SSF47240">
    <property type="entry name" value="Ferritin-like"/>
    <property type="match status" value="1"/>
</dbReference>
<evidence type="ECO:0000313" key="3">
    <source>
        <dbReference type="EMBL" id="AFC22056.1"/>
    </source>
</evidence>
<dbReference type="RefSeq" id="YP_006987712.1">
    <property type="nucleotide sequence ID" value="NC_019402.1"/>
</dbReference>
<dbReference type="OrthoDB" id="8801at10239"/>
<reference evidence="3 4" key="1">
    <citation type="submission" date="2011-10" db="EMBL/GenBank/DDBJ databases">
        <authorList>
            <person name="Burke D."/>
        </authorList>
    </citation>
    <scope>NUCLEOTIDE SEQUENCE [LARGE SCALE GENOMIC DNA]</scope>
    <source>
        <strain evidence="3">VB_CsaP_GAP-52</strain>
    </source>
</reference>
<evidence type="ECO:0000259" key="2">
    <source>
        <dbReference type="Pfam" id="PF00210"/>
    </source>
</evidence>
<dbReference type="InterPro" id="IPR008331">
    <property type="entry name" value="Ferritin_DPS_dom"/>
</dbReference>
<dbReference type="GO" id="GO:0008199">
    <property type="term" value="F:ferric iron binding"/>
    <property type="evidence" value="ECO:0007669"/>
    <property type="project" value="InterPro"/>
</dbReference>
<dbReference type="InterPro" id="IPR009078">
    <property type="entry name" value="Ferritin-like_SF"/>
</dbReference>
<sequence length="150" mass="16888">MIPTKPKSSSKSSTDTLQSLVGNLTLLYIKAKNYHWNTTGPNFYGDHHTFDGIQEGALDWIDTVGERIRALQQSICACAEAYLEDSWYPEGDYELDAEGMKADMVKTLDCISAHIMDMIKSGEFDEVTSNILQDLCAFIDKQNYFVRSSL</sequence>
<dbReference type="Gene3D" id="1.20.1260.10">
    <property type="match status" value="1"/>
</dbReference>
<accession>K4F6W5</accession>
<dbReference type="Proteomes" id="UP000000456">
    <property type="component" value="Segment"/>
</dbReference>
<dbReference type="GeneID" id="13994377"/>
<evidence type="ECO:0000256" key="1">
    <source>
        <dbReference type="ARBA" id="ARBA00009497"/>
    </source>
</evidence>
<dbReference type="PANTHER" id="PTHR42932">
    <property type="entry name" value="GENERAL STRESS PROTEIN 20U"/>
    <property type="match status" value="1"/>
</dbReference>
<dbReference type="EMBL" id="JN882286">
    <property type="protein sequence ID" value="AFC22056.1"/>
    <property type="molecule type" value="Genomic_DNA"/>
</dbReference>
<evidence type="ECO:0000313" key="4">
    <source>
        <dbReference type="Proteomes" id="UP000000456"/>
    </source>
</evidence>
<dbReference type="InterPro" id="IPR012347">
    <property type="entry name" value="Ferritin-like"/>
</dbReference>
<feature type="domain" description="Ferritin/DPS" evidence="2">
    <location>
        <begin position="16"/>
        <end position="147"/>
    </location>
</feature>
<keyword evidence="4" id="KW-1185">Reference proteome</keyword>
<dbReference type="PRINTS" id="PR01346">
    <property type="entry name" value="HELNAPAPROT"/>
</dbReference>
<dbReference type="InterPro" id="IPR002177">
    <property type="entry name" value="DPS_DNA-bd"/>
</dbReference>
<comment type="similarity">
    <text evidence="1">Belongs to the Dps family.</text>
</comment>
<dbReference type="GO" id="GO:0003677">
    <property type="term" value="F:DNA binding"/>
    <property type="evidence" value="ECO:0007669"/>
    <property type="project" value="UniProtKB-KW"/>
</dbReference>
<proteinExistence type="inferred from homology"/>
<gene>
    <name evidence="3" type="ORF">GAP52_062</name>
</gene>
<keyword evidence="3" id="KW-0238">DNA-binding</keyword>
<organism evidence="3 4">
    <name type="scientific">Cronobacter phage vB_CsaP_GAP52</name>
    <dbReference type="NCBI Taxonomy" id="1141137"/>
    <lineage>
        <taxon>Viruses</taxon>
        <taxon>Duplodnaviria</taxon>
        <taxon>Heunggongvirae</taxon>
        <taxon>Uroviricota</taxon>
        <taxon>Caudoviricetes</taxon>
        <taxon>Grimontviridae</taxon>
        <taxon>Crifsvirus</taxon>
        <taxon>Crifsvirus GAP52</taxon>
    </lineage>
</organism>
<protein>
    <submittedName>
        <fullName evidence="3">DNA-binding protein</fullName>
    </submittedName>
</protein>